<reference evidence="1 2" key="1">
    <citation type="submission" date="2011-07" db="EMBL/GenBank/DDBJ databases">
        <authorList>
            <person name="Harkins D.M."/>
            <person name="Madupu R."/>
            <person name="Durkin A.S."/>
            <person name="Torralba M."/>
            <person name="Methe B."/>
            <person name="Sutton G.G."/>
            <person name="Nelson K.E."/>
        </authorList>
    </citation>
    <scope>NUCLEOTIDE SEQUENCE [LARGE SCALE GENOMIC DNA]</scope>
    <source>
        <strain evidence="1 2">HK 85</strain>
    </source>
</reference>
<protein>
    <submittedName>
        <fullName evidence="1">Uncharacterized protein</fullName>
    </submittedName>
</protein>
<name>F9Q871_9PAST</name>
<evidence type="ECO:0000313" key="1">
    <source>
        <dbReference type="EMBL" id="EGV06310.1"/>
    </source>
</evidence>
<dbReference type="EMBL" id="AFUV01000008">
    <property type="protein sequence ID" value="EGV06310.1"/>
    <property type="molecule type" value="Genomic_DNA"/>
</dbReference>
<organism evidence="1 2">
    <name type="scientific">Haemophilus pittmaniae HK 85</name>
    <dbReference type="NCBI Taxonomy" id="1035188"/>
    <lineage>
        <taxon>Bacteria</taxon>
        <taxon>Pseudomonadati</taxon>
        <taxon>Pseudomonadota</taxon>
        <taxon>Gammaproteobacteria</taxon>
        <taxon>Pasteurellales</taxon>
        <taxon>Pasteurellaceae</taxon>
        <taxon>Haemophilus</taxon>
    </lineage>
</organism>
<dbReference type="AlphaFoldDB" id="F9Q871"/>
<comment type="caution">
    <text evidence="1">The sequence shown here is derived from an EMBL/GenBank/DDBJ whole genome shotgun (WGS) entry which is preliminary data.</text>
</comment>
<gene>
    <name evidence="1" type="ORF">HMPREF9952_0078</name>
</gene>
<sequence>MKSPHYSETLLNLKEISPLIGGALLLKSRPLFYLKDPFVKLFPIFALSVLISGCSLFSTPQSAIPAEYAGADYLLSDKDAQQWAFASKQAEQCIYPNLTRIQQQHFGKEDSYIHSQYVFFYPLEKIIGEDYVKIIQKDEKSMNYATLQFKKFRDQTGEVDALDEKKCAILRKQAREDLEVVKGKYIDGMVQTQQTADGKSTSPDGVATNQNKFFFDIIKWGSALLL</sequence>
<accession>F9Q871</accession>
<evidence type="ECO:0000313" key="2">
    <source>
        <dbReference type="Proteomes" id="UP000006235"/>
    </source>
</evidence>
<dbReference type="Proteomes" id="UP000006235">
    <property type="component" value="Unassembled WGS sequence"/>
</dbReference>
<proteinExistence type="predicted"/>
<dbReference type="InterPro" id="IPR035279">
    <property type="entry name" value="DUF5358"/>
</dbReference>
<dbReference type="STRING" id="1035188.HMPREF9952_0078"/>
<dbReference type="Pfam" id="PF17311">
    <property type="entry name" value="DUF5358"/>
    <property type="match status" value="1"/>
</dbReference>